<reference evidence="16" key="1">
    <citation type="submission" date="2025-08" db="UniProtKB">
        <authorList>
            <consortium name="Ensembl"/>
        </authorList>
    </citation>
    <scope>IDENTIFICATION</scope>
</reference>
<keyword evidence="3" id="KW-1017">Isopeptide bond</keyword>
<dbReference type="InterPro" id="IPR013087">
    <property type="entry name" value="Znf_C2H2_type"/>
</dbReference>
<evidence type="ECO:0000256" key="5">
    <source>
        <dbReference type="ARBA" id="ARBA00022737"/>
    </source>
</evidence>
<dbReference type="FunFam" id="3.30.160.60:FF:000295">
    <property type="entry name" value="zinc finger protein 19"/>
    <property type="match status" value="2"/>
</dbReference>
<name>A0A8C9MV29_SERCA</name>
<dbReference type="AlphaFoldDB" id="A0A8C9MV29"/>
<accession>A0A8C9MV29</accession>
<evidence type="ECO:0000259" key="15">
    <source>
        <dbReference type="PROSITE" id="PS50157"/>
    </source>
</evidence>
<dbReference type="PANTHER" id="PTHR24377">
    <property type="entry name" value="IP01015P-RELATED"/>
    <property type="match status" value="1"/>
</dbReference>
<keyword evidence="11" id="KW-0804">Transcription</keyword>
<dbReference type="FunFam" id="3.30.160.60:FF:000321">
    <property type="entry name" value="myeloid zinc finger 1 isoform X1"/>
    <property type="match status" value="1"/>
</dbReference>
<dbReference type="GO" id="GO:0005634">
    <property type="term" value="C:nucleus"/>
    <property type="evidence" value="ECO:0007669"/>
    <property type="project" value="UniProtKB-SubCell"/>
</dbReference>
<feature type="domain" description="C2H2-type" evidence="15">
    <location>
        <begin position="83"/>
        <end position="110"/>
    </location>
</feature>
<comment type="subcellular location">
    <subcellularLocation>
        <location evidence="1">Nucleus</location>
    </subcellularLocation>
</comment>
<keyword evidence="12" id="KW-0539">Nucleus</keyword>
<evidence type="ECO:0000256" key="7">
    <source>
        <dbReference type="ARBA" id="ARBA00022833"/>
    </source>
</evidence>
<dbReference type="GeneTree" id="ENSGT01150000286944"/>
<feature type="domain" description="C2H2-type" evidence="15">
    <location>
        <begin position="139"/>
        <end position="166"/>
    </location>
</feature>
<protein>
    <recommendedName>
        <fullName evidence="15">C2H2-type domain-containing protein</fullName>
    </recommendedName>
</protein>
<evidence type="ECO:0000256" key="13">
    <source>
        <dbReference type="PROSITE-ProRule" id="PRU00042"/>
    </source>
</evidence>
<sequence>MGRAKRGHWVPGDGLRGSPSPCLWHEGRSHPQGGQITETEPGGRGRFEQLHGTGTQRGGKALEIPHEEGLQTHQRTHTGERPYECDQCRKRFHTSSHLLVHQRTHTEERPFCCPDCGQGFRRNTHLVRHRQIHTGERPHKCGECGKSFSQSSNLIRHQRTHTGERPYECDKCRKRFKSSSRLLQHYRVHREERPFHCPDCGKGFKPPWGKQSMRKTIVTNTTCEVVQNSSSPAP</sequence>
<dbReference type="Pfam" id="PF00096">
    <property type="entry name" value="zf-C2H2"/>
    <property type="match status" value="4"/>
</dbReference>
<dbReference type="Ensembl" id="ENSSCAT00000009978.1">
    <property type="protein sequence ID" value="ENSSCAP00000008853.1"/>
    <property type="gene ID" value="ENSSCAG00000006738.1"/>
</dbReference>
<dbReference type="GO" id="GO:0008270">
    <property type="term" value="F:zinc ion binding"/>
    <property type="evidence" value="ECO:0007669"/>
    <property type="project" value="UniProtKB-KW"/>
</dbReference>
<keyword evidence="5" id="KW-0677">Repeat</keyword>
<evidence type="ECO:0000313" key="17">
    <source>
        <dbReference type="Proteomes" id="UP000694409"/>
    </source>
</evidence>
<evidence type="ECO:0000256" key="10">
    <source>
        <dbReference type="ARBA" id="ARBA00023125"/>
    </source>
</evidence>
<dbReference type="InterPro" id="IPR050826">
    <property type="entry name" value="Krueppel_C2H2_ZnFinger"/>
</dbReference>
<dbReference type="PROSITE" id="PS50157">
    <property type="entry name" value="ZINC_FINGER_C2H2_2"/>
    <property type="match status" value="4"/>
</dbReference>
<keyword evidence="4" id="KW-0479">Metal-binding</keyword>
<evidence type="ECO:0000256" key="9">
    <source>
        <dbReference type="ARBA" id="ARBA00023015"/>
    </source>
</evidence>
<organism evidence="16 17">
    <name type="scientific">Serinus canaria</name>
    <name type="common">Island canary</name>
    <name type="synonym">Fringilla canaria</name>
    <dbReference type="NCBI Taxonomy" id="9135"/>
    <lineage>
        <taxon>Eukaryota</taxon>
        <taxon>Metazoa</taxon>
        <taxon>Chordata</taxon>
        <taxon>Craniata</taxon>
        <taxon>Vertebrata</taxon>
        <taxon>Euteleostomi</taxon>
        <taxon>Archelosauria</taxon>
        <taxon>Archosauria</taxon>
        <taxon>Dinosauria</taxon>
        <taxon>Saurischia</taxon>
        <taxon>Theropoda</taxon>
        <taxon>Coelurosauria</taxon>
        <taxon>Aves</taxon>
        <taxon>Neognathae</taxon>
        <taxon>Neoaves</taxon>
        <taxon>Telluraves</taxon>
        <taxon>Australaves</taxon>
        <taxon>Passeriformes</taxon>
        <taxon>Passeroidea</taxon>
        <taxon>Fringillidae</taxon>
        <taxon>Carduelinae</taxon>
        <taxon>Serinus</taxon>
    </lineage>
</organism>
<dbReference type="FunFam" id="3.30.160.60:FF:000990">
    <property type="entry name" value="zinc finger protein 629 isoform X2"/>
    <property type="match status" value="1"/>
</dbReference>
<keyword evidence="10" id="KW-0238">DNA-binding</keyword>
<dbReference type="Proteomes" id="UP000694409">
    <property type="component" value="Unassembled WGS sequence"/>
</dbReference>
<evidence type="ECO:0000256" key="12">
    <source>
        <dbReference type="ARBA" id="ARBA00023242"/>
    </source>
</evidence>
<evidence type="ECO:0000256" key="1">
    <source>
        <dbReference type="ARBA" id="ARBA00004123"/>
    </source>
</evidence>
<feature type="domain" description="C2H2-type" evidence="15">
    <location>
        <begin position="111"/>
        <end position="138"/>
    </location>
</feature>
<keyword evidence="7" id="KW-0862">Zinc</keyword>
<evidence type="ECO:0000256" key="2">
    <source>
        <dbReference type="ARBA" id="ARBA00006991"/>
    </source>
</evidence>
<keyword evidence="6 13" id="KW-0863">Zinc-finger</keyword>
<keyword evidence="8" id="KW-0832">Ubl conjugation</keyword>
<dbReference type="InterPro" id="IPR036236">
    <property type="entry name" value="Znf_C2H2_sf"/>
</dbReference>
<evidence type="ECO:0000313" key="16">
    <source>
        <dbReference type="Ensembl" id="ENSSCAP00000008853.1"/>
    </source>
</evidence>
<evidence type="ECO:0000256" key="14">
    <source>
        <dbReference type="SAM" id="MobiDB-lite"/>
    </source>
</evidence>
<evidence type="ECO:0000256" key="3">
    <source>
        <dbReference type="ARBA" id="ARBA00022499"/>
    </source>
</evidence>
<feature type="region of interest" description="Disordered" evidence="14">
    <location>
        <begin position="1"/>
        <end position="60"/>
    </location>
</feature>
<evidence type="ECO:0000256" key="8">
    <source>
        <dbReference type="ARBA" id="ARBA00022843"/>
    </source>
</evidence>
<dbReference type="SUPFAM" id="SSF57667">
    <property type="entry name" value="beta-beta-alpha zinc fingers"/>
    <property type="match status" value="3"/>
</dbReference>
<dbReference type="Gene3D" id="3.30.160.60">
    <property type="entry name" value="Classic Zinc Finger"/>
    <property type="match status" value="6"/>
</dbReference>
<comment type="similarity">
    <text evidence="2">Belongs to the krueppel C2H2-type zinc-finger protein family.</text>
</comment>
<dbReference type="PROSITE" id="PS00028">
    <property type="entry name" value="ZINC_FINGER_C2H2_1"/>
    <property type="match status" value="4"/>
</dbReference>
<feature type="domain" description="C2H2-type" evidence="15">
    <location>
        <begin position="167"/>
        <end position="194"/>
    </location>
</feature>
<dbReference type="OMA" id="CHIEEKF"/>
<proteinExistence type="inferred from homology"/>
<evidence type="ECO:0000256" key="6">
    <source>
        <dbReference type="ARBA" id="ARBA00022771"/>
    </source>
</evidence>
<dbReference type="SMART" id="SM00355">
    <property type="entry name" value="ZnF_C2H2"/>
    <property type="match status" value="4"/>
</dbReference>
<keyword evidence="17" id="KW-1185">Reference proteome</keyword>
<evidence type="ECO:0000256" key="4">
    <source>
        <dbReference type="ARBA" id="ARBA00022723"/>
    </source>
</evidence>
<keyword evidence="9" id="KW-0805">Transcription regulation</keyword>
<reference evidence="16" key="2">
    <citation type="submission" date="2025-09" db="UniProtKB">
        <authorList>
            <consortium name="Ensembl"/>
        </authorList>
    </citation>
    <scope>IDENTIFICATION</scope>
</reference>
<dbReference type="GO" id="GO:0003677">
    <property type="term" value="F:DNA binding"/>
    <property type="evidence" value="ECO:0007669"/>
    <property type="project" value="UniProtKB-KW"/>
</dbReference>
<evidence type="ECO:0000256" key="11">
    <source>
        <dbReference type="ARBA" id="ARBA00023163"/>
    </source>
</evidence>